<feature type="coiled-coil region" evidence="1">
    <location>
        <begin position="23"/>
        <end position="70"/>
    </location>
</feature>
<dbReference type="OrthoDB" id="1808684at2"/>
<gene>
    <name evidence="2" type="ORF">SPSYN_00886</name>
</gene>
<accession>A0A9D2WR76</accession>
<dbReference type="Proteomes" id="UP000798488">
    <property type="component" value="Unassembled WGS sequence"/>
</dbReference>
<protein>
    <submittedName>
        <fullName evidence="2">Uncharacterized protein</fullName>
    </submittedName>
</protein>
<proteinExistence type="predicted"/>
<evidence type="ECO:0000313" key="3">
    <source>
        <dbReference type="Proteomes" id="UP000798488"/>
    </source>
</evidence>
<dbReference type="RefSeq" id="WP_161821278.1">
    <property type="nucleotide sequence ID" value="NZ_LSRS01000002.1"/>
</dbReference>
<evidence type="ECO:0000313" key="2">
    <source>
        <dbReference type="EMBL" id="KAF1086147.1"/>
    </source>
</evidence>
<sequence>MDYSDPGERYQKGMTFDEKINFAYELEQEIEENKDELAQLKEQGDADARIEDLSERINKNEILCQQVQNDIHGL</sequence>
<name>A0A9D2WR76_9FIRM</name>
<dbReference type="EMBL" id="LSRS01000002">
    <property type="protein sequence ID" value="KAF1086147.1"/>
    <property type="molecule type" value="Genomic_DNA"/>
</dbReference>
<keyword evidence="1" id="KW-0175">Coiled coil</keyword>
<comment type="caution">
    <text evidence="2">The sequence shown here is derived from an EMBL/GenBank/DDBJ whole genome shotgun (WGS) entry which is preliminary data.</text>
</comment>
<keyword evidence="3" id="KW-1185">Reference proteome</keyword>
<organism evidence="2 3">
    <name type="scientific">Sporotomaculum syntrophicum</name>
    <dbReference type="NCBI Taxonomy" id="182264"/>
    <lineage>
        <taxon>Bacteria</taxon>
        <taxon>Bacillati</taxon>
        <taxon>Bacillota</taxon>
        <taxon>Clostridia</taxon>
        <taxon>Eubacteriales</taxon>
        <taxon>Desulfallaceae</taxon>
        <taxon>Sporotomaculum</taxon>
    </lineage>
</organism>
<dbReference type="AlphaFoldDB" id="A0A9D2WR76"/>
<evidence type="ECO:0000256" key="1">
    <source>
        <dbReference type="SAM" id="Coils"/>
    </source>
</evidence>
<reference evidence="2" key="1">
    <citation type="submission" date="2016-02" db="EMBL/GenBank/DDBJ databases">
        <title>Draft Genome Sequence of Sporotomaculum syntrophicum Strain FB, a Syntrophic Benzoate Degrader.</title>
        <authorList>
            <person name="Nobu M.K."/>
            <person name="Narihiro T."/>
            <person name="Qiu Y.-L."/>
            <person name="Ohashi A."/>
            <person name="Liu W.-T."/>
            <person name="Yuji S."/>
        </authorList>
    </citation>
    <scope>NUCLEOTIDE SEQUENCE</scope>
    <source>
        <strain evidence="2">FB</strain>
    </source>
</reference>